<evidence type="ECO:0000313" key="3">
    <source>
        <dbReference type="Proteomes" id="UP001597548"/>
    </source>
</evidence>
<dbReference type="Pfam" id="PF01370">
    <property type="entry name" value="Epimerase"/>
    <property type="match status" value="1"/>
</dbReference>
<evidence type="ECO:0000259" key="1">
    <source>
        <dbReference type="Pfam" id="PF01370"/>
    </source>
</evidence>
<dbReference type="Proteomes" id="UP001597548">
    <property type="component" value="Unassembled WGS sequence"/>
</dbReference>
<protein>
    <submittedName>
        <fullName evidence="2">NAD-dependent epimerase/dehydratase family protein</fullName>
    </submittedName>
</protein>
<feature type="domain" description="NAD-dependent epimerase/dehydratase" evidence="1">
    <location>
        <begin position="5"/>
        <end position="37"/>
    </location>
</feature>
<dbReference type="Gene3D" id="3.40.50.720">
    <property type="entry name" value="NAD(P)-binding Rossmann-like Domain"/>
    <property type="match status" value="1"/>
</dbReference>
<reference evidence="3" key="1">
    <citation type="journal article" date="2019" name="Int. J. Syst. Evol. Microbiol.">
        <title>The Global Catalogue of Microorganisms (GCM) 10K type strain sequencing project: providing services to taxonomists for standard genome sequencing and annotation.</title>
        <authorList>
            <consortium name="The Broad Institute Genomics Platform"/>
            <consortium name="The Broad Institute Genome Sequencing Center for Infectious Disease"/>
            <person name="Wu L."/>
            <person name="Ma J."/>
        </authorList>
    </citation>
    <scope>NUCLEOTIDE SEQUENCE [LARGE SCALE GENOMIC DNA]</scope>
    <source>
        <strain evidence="3">KCTC 32514</strain>
    </source>
</reference>
<name>A0ABW5ZWP8_9FLAO</name>
<dbReference type="EMBL" id="JBHUOS010000014">
    <property type="protein sequence ID" value="MFD2917460.1"/>
    <property type="molecule type" value="Genomic_DNA"/>
</dbReference>
<organism evidence="2 3">
    <name type="scientific">Psychroserpens luteus</name>
    <dbReference type="NCBI Taxonomy" id="1434066"/>
    <lineage>
        <taxon>Bacteria</taxon>
        <taxon>Pseudomonadati</taxon>
        <taxon>Bacteroidota</taxon>
        <taxon>Flavobacteriia</taxon>
        <taxon>Flavobacteriales</taxon>
        <taxon>Flavobacteriaceae</taxon>
        <taxon>Psychroserpens</taxon>
    </lineage>
</organism>
<dbReference type="SUPFAM" id="SSF51735">
    <property type="entry name" value="NAD(P)-binding Rossmann-fold domains"/>
    <property type="match status" value="1"/>
</dbReference>
<dbReference type="RefSeq" id="WP_206694502.1">
    <property type="nucleotide sequence ID" value="NZ_JADILU010000006.1"/>
</dbReference>
<dbReference type="InterPro" id="IPR036291">
    <property type="entry name" value="NAD(P)-bd_dom_sf"/>
</dbReference>
<accession>A0ABW5ZWP8</accession>
<keyword evidence="3" id="KW-1185">Reference proteome</keyword>
<gene>
    <name evidence="2" type="ORF">ACFS29_17530</name>
</gene>
<evidence type="ECO:0000313" key="2">
    <source>
        <dbReference type="EMBL" id="MFD2917460.1"/>
    </source>
</evidence>
<sequence>MKKTILVTGATRFIGFHLAKQLLNMGYNVIGFDNIKDYYDVNLKYTRLNLLGIESSDA</sequence>
<comment type="caution">
    <text evidence="2">The sequence shown here is derived from an EMBL/GenBank/DDBJ whole genome shotgun (WGS) entry which is preliminary data.</text>
</comment>
<dbReference type="InterPro" id="IPR001509">
    <property type="entry name" value="Epimerase_deHydtase"/>
</dbReference>
<proteinExistence type="predicted"/>